<dbReference type="AlphaFoldDB" id="A0A8X6T038"/>
<accession>A0A8X6T038</accession>
<gene>
    <name evidence="2" type="primary">NCL1_54007</name>
    <name evidence="2" type="ORF">TNCV_3992041</name>
</gene>
<sequence length="171" mass="19456">MFECFGRQVAGRNYPPTNKNTLIHALTEEWDKMPQQLLDNVVQSMEVLGPVDPRDVIYTKTRLRTLSTNQSSRRPPHRKKCTHTANCFIGHHPGPSRTFTRALVSSRTIRTHLAEGQLGSRRELRVLPLMPTHRRPDWSGAAHEETGLQRNGSKSSLATRERENPDSLIVD</sequence>
<dbReference type="EMBL" id="BMAU01021357">
    <property type="protein sequence ID" value="GFY21160.1"/>
    <property type="molecule type" value="Genomic_DNA"/>
</dbReference>
<evidence type="ECO:0000313" key="3">
    <source>
        <dbReference type="Proteomes" id="UP000887159"/>
    </source>
</evidence>
<proteinExistence type="predicted"/>
<reference evidence="2" key="1">
    <citation type="submission" date="2020-08" db="EMBL/GenBank/DDBJ databases">
        <title>Multicomponent nature underlies the extraordinary mechanical properties of spider dragline silk.</title>
        <authorList>
            <person name="Kono N."/>
            <person name="Nakamura H."/>
            <person name="Mori M."/>
            <person name="Yoshida Y."/>
            <person name="Ohtoshi R."/>
            <person name="Malay A.D."/>
            <person name="Moran D.A.P."/>
            <person name="Tomita M."/>
            <person name="Numata K."/>
            <person name="Arakawa K."/>
        </authorList>
    </citation>
    <scope>NUCLEOTIDE SEQUENCE</scope>
</reference>
<keyword evidence="3" id="KW-1185">Reference proteome</keyword>
<organism evidence="2 3">
    <name type="scientific">Trichonephila clavipes</name>
    <name type="common">Golden silk orbweaver</name>
    <name type="synonym">Nephila clavipes</name>
    <dbReference type="NCBI Taxonomy" id="2585209"/>
    <lineage>
        <taxon>Eukaryota</taxon>
        <taxon>Metazoa</taxon>
        <taxon>Ecdysozoa</taxon>
        <taxon>Arthropoda</taxon>
        <taxon>Chelicerata</taxon>
        <taxon>Arachnida</taxon>
        <taxon>Araneae</taxon>
        <taxon>Araneomorphae</taxon>
        <taxon>Entelegynae</taxon>
        <taxon>Araneoidea</taxon>
        <taxon>Nephilidae</taxon>
        <taxon>Trichonephila</taxon>
    </lineage>
</organism>
<feature type="compositionally biased region" description="Polar residues" evidence="1">
    <location>
        <begin position="148"/>
        <end position="158"/>
    </location>
</feature>
<feature type="compositionally biased region" description="Basic and acidic residues" evidence="1">
    <location>
        <begin position="134"/>
        <end position="147"/>
    </location>
</feature>
<feature type="region of interest" description="Disordered" evidence="1">
    <location>
        <begin position="124"/>
        <end position="171"/>
    </location>
</feature>
<name>A0A8X6T038_TRICX</name>
<dbReference type="Proteomes" id="UP000887159">
    <property type="component" value="Unassembled WGS sequence"/>
</dbReference>
<evidence type="ECO:0000256" key="1">
    <source>
        <dbReference type="SAM" id="MobiDB-lite"/>
    </source>
</evidence>
<protein>
    <submittedName>
        <fullName evidence="2">Uncharacterized protein</fullName>
    </submittedName>
</protein>
<evidence type="ECO:0000313" key="2">
    <source>
        <dbReference type="EMBL" id="GFY21160.1"/>
    </source>
</evidence>
<comment type="caution">
    <text evidence="2">The sequence shown here is derived from an EMBL/GenBank/DDBJ whole genome shotgun (WGS) entry which is preliminary data.</text>
</comment>